<reference evidence="1" key="1">
    <citation type="submission" date="2019-08" db="EMBL/GenBank/DDBJ databases">
        <authorList>
            <person name="Kucharzyk K."/>
            <person name="Murdoch R.W."/>
            <person name="Higgins S."/>
            <person name="Loffler F."/>
        </authorList>
    </citation>
    <scope>NUCLEOTIDE SEQUENCE</scope>
</reference>
<gene>
    <name evidence="1" type="ORF">SDC9_209956</name>
</gene>
<dbReference type="EMBL" id="VSSQ01139896">
    <property type="protein sequence ID" value="MPN62209.1"/>
    <property type="molecule type" value="Genomic_DNA"/>
</dbReference>
<dbReference type="AlphaFoldDB" id="A0A645JHN3"/>
<protein>
    <submittedName>
        <fullName evidence="1">Uncharacterized protein</fullName>
    </submittedName>
</protein>
<evidence type="ECO:0000313" key="1">
    <source>
        <dbReference type="EMBL" id="MPN62209.1"/>
    </source>
</evidence>
<comment type="caution">
    <text evidence="1">The sequence shown here is derived from an EMBL/GenBank/DDBJ whole genome shotgun (WGS) entry which is preliminary data.</text>
</comment>
<organism evidence="1">
    <name type="scientific">bioreactor metagenome</name>
    <dbReference type="NCBI Taxonomy" id="1076179"/>
    <lineage>
        <taxon>unclassified sequences</taxon>
        <taxon>metagenomes</taxon>
        <taxon>ecological metagenomes</taxon>
    </lineage>
</organism>
<name>A0A645JHN3_9ZZZZ</name>
<proteinExistence type="predicted"/>
<accession>A0A645JHN3</accession>
<sequence>MKNNWYEVYVSVHCEGENPNLDAVAIQAGCYNNRTKWNLETNGSYKDYVQPDYQWMKIGRVNLCDPFTVWVLVKPNVTAYVDRIVIVKAKP</sequence>